<protein>
    <recommendedName>
        <fullName evidence="4">HTH myb-type domain-containing protein</fullName>
    </recommendedName>
</protein>
<dbReference type="Pfam" id="PF00249">
    <property type="entry name" value="Myb_DNA-binding"/>
    <property type="match status" value="1"/>
</dbReference>
<sequence>MAAKSWTREENVQFKNALVKFSAFCPTRFQSVAQYLQKSKVDVKERYKEMVKDLLEIGSSRIAFAEGLTDAAAQRLYPVDETIWSKEDHEWFLIGLKRFGDKWDKIADLLDTKNAKQVLIYAHNYFYWQSAKKNVLKRRRVNIDNRMVEIIDVDSPPPEQQENHHVLPQSQPQQRQIALAIGHHAWSSYSEPHRRP</sequence>
<dbReference type="eggNOG" id="KOG0724">
    <property type="taxonomic scope" value="Eukaryota"/>
</dbReference>
<feature type="region of interest" description="Disordered" evidence="3">
    <location>
        <begin position="154"/>
        <end position="173"/>
    </location>
</feature>
<dbReference type="Gene3D" id="1.10.10.60">
    <property type="entry name" value="Homeodomain-like"/>
    <property type="match status" value="2"/>
</dbReference>
<accession>V4LEW8</accession>
<feature type="domain" description="HTH myb-type" evidence="4">
    <location>
        <begin position="84"/>
        <end position="130"/>
    </location>
</feature>
<evidence type="ECO:0000256" key="3">
    <source>
        <dbReference type="SAM" id="MobiDB-lite"/>
    </source>
</evidence>
<dbReference type="STRING" id="72664.V4LEW8"/>
<dbReference type="InterPro" id="IPR017930">
    <property type="entry name" value="Myb_dom"/>
</dbReference>
<dbReference type="PANTHER" id="PTHR44042:SF67">
    <property type="entry name" value="MYB-LIKE PROTEIN I"/>
    <property type="match status" value="1"/>
</dbReference>
<evidence type="ECO:0000256" key="2">
    <source>
        <dbReference type="ARBA" id="ARBA00023242"/>
    </source>
</evidence>
<evidence type="ECO:0000313" key="6">
    <source>
        <dbReference type="Proteomes" id="UP000030689"/>
    </source>
</evidence>
<proteinExistence type="predicted"/>
<dbReference type="KEGG" id="eus:EUTSA_v10022070mg"/>
<organism evidence="5 6">
    <name type="scientific">Eutrema salsugineum</name>
    <name type="common">Saltwater cress</name>
    <name type="synonym">Sisymbrium salsugineum</name>
    <dbReference type="NCBI Taxonomy" id="72664"/>
    <lineage>
        <taxon>Eukaryota</taxon>
        <taxon>Viridiplantae</taxon>
        <taxon>Streptophyta</taxon>
        <taxon>Embryophyta</taxon>
        <taxon>Tracheophyta</taxon>
        <taxon>Spermatophyta</taxon>
        <taxon>Magnoliopsida</taxon>
        <taxon>eudicotyledons</taxon>
        <taxon>Gunneridae</taxon>
        <taxon>Pentapetalae</taxon>
        <taxon>rosids</taxon>
        <taxon>malvids</taxon>
        <taxon>Brassicales</taxon>
        <taxon>Brassicaceae</taxon>
        <taxon>Eutremeae</taxon>
        <taxon>Eutrema</taxon>
    </lineage>
</organism>
<dbReference type="SUPFAM" id="SSF46689">
    <property type="entry name" value="Homeodomain-like"/>
    <property type="match status" value="2"/>
</dbReference>
<dbReference type="InterPro" id="IPR009057">
    <property type="entry name" value="Homeodomain-like_sf"/>
</dbReference>
<gene>
    <name evidence="5" type="ORF">EUTSA_v10022070mg</name>
</gene>
<comment type="subcellular location">
    <subcellularLocation>
        <location evidence="1">Nucleus</location>
    </subcellularLocation>
</comment>
<evidence type="ECO:0000256" key="1">
    <source>
        <dbReference type="ARBA" id="ARBA00004123"/>
    </source>
</evidence>
<dbReference type="Gramene" id="ESQ48985">
    <property type="protein sequence ID" value="ESQ48985"/>
    <property type="gene ID" value="EUTSA_v10022070mg"/>
</dbReference>
<keyword evidence="2" id="KW-0539">Nucleus</keyword>
<dbReference type="Proteomes" id="UP000030689">
    <property type="component" value="Unassembled WGS sequence"/>
</dbReference>
<dbReference type="EMBL" id="KI517408">
    <property type="protein sequence ID" value="ESQ48985.1"/>
    <property type="molecule type" value="Genomic_DNA"/>
</dbReference>
<dbReference type="AlphaFoldDB" id="V4LEW8"/>
<name>V4LEW8_EUTSA</name>
<dbReference type="SMART" id="SM00717">
    <property type="entry name" value="SANT"/>
    <property type="match status" value="2"/>
</dbReference>
<dbReference type="InterPro" id="IPR001005">
    <property type="entry name" value="SANT/Myb"/>
</dbReference>
<dbReference type="PANTHER" id="PTHR44042">
    <property type="entry name" value="DUPLICATED HOMEODOMAIN-LIKE SUPERFAMILY PROTEIN-RELATED"/>
    <property type="match status" value="1"/>
</dbReference>
<keyword evidence="6" id="KW-1185">Reference proteome</keyword>
<dbReference type="OrthoDB" id="1042756at2759"/>
<evidence type="ECO:0000313" key="5">
    <source>
        <dbReference type="EMBL" id="ESQ48985.1"/>
    </source>
</evidence>
<dbReference type="GO" id="GO:0005634">
    <property type="term" value="C:nucleus"/>
    <property type="evidence" value="ECO:0007669"/>
    <property type="project" value="UniProtKB-SubCell"/>
</dbReference>
<reference evidence="5 6" key="1">
    <citation type="journal article" date="2013" name="Front. Plant Sci.">
        <title>The Reference Genome of the Halophytic Plant Eutrema salsugineum.</title>
        <authorList>
            <person name="Yang R."/>
            <person name="Jarvis D.E."/>
            <person name="Chen H."/>
            <person name="Beilstein M.A."/>
            <person name="Grimwood J."/>
            <person name="Jenkins J."/>
            <person name="Shu S."/>
            <person name="Prochnik S."/>
            <person name="Xin M."/>
            <person name="Ma C."/>
            <person name="Schmutz J."/>
            <person name="Wing R.A."/>
            <person name="Mitchell-Olds T."/>
            <person name="Schumaker K.S."/>
            <person name="Wang X."/>
        </authorList>
    </citation>
    <scope>NUCLEOTIDE SEQUENCE [LARGE SCALE GENOMIC DNA]</scope>
</reference>
<dbReference type="CDD" id="cd00167">
    <property type="entry name" value="SANT"/>
    <property type="match status" value="1"/>
</dbReference>
<dbReference type="OMA" id="KETHEWF"/>
<dbReference type="PROSITE" id="PS51294">
    <property type="entry name" value="HTH_MYB"/>
    <property type="match status" value="1"/>
</dbReference>
<evidence type="ECO:0000259" key="4">
    <source>
        <dbReference type="PROSITE" id="PS51294"/>
    </source>
</evidence>